<keyword evidence="2" id="KW-1185">Reference proteome</keyword>
<reference evidence="1 2" key="1">
    <citation type="journal article" date="2019" name="Nat. Ecol. Evol.">
        <title>Megaphylogeny resolves global patterns of mushroom evolution.</title>
        <authorList>
            <person name="Varga T."/>
            <person name="Krizsan K."/>
            <person name="Foldi C."/>
            <person name="Dima B."/>
            <person name="Sanchez-Garcia M."/>
            <person name="Sanchez-Ramirez S."/>
            <person name="Szollosi G.J."/>
            <person name="Szarkandi J.G."/>
            <person name="Papp V."/>
            <person name="Albert L."/>
            <person name="Andreopoulos W."/>
            <person name="Angelini C."/>
            <person name="Antonin V."/>
            <person name="Barry K.W."/>
            <person name="Bougher N.L."/>
            <person name="Buchanan P."/>
            <person name="Buyck B."/>
            <person name="Bense V."/>
            <person name="Catcheside P."/>
            <person name="Chovatia M."/>
            <person name="Cooper J."/>
            <person name="Damon W."/>
            <person name="Desjardin D."/>
            <person name="Finy P."/>
            <person name="Geml J."/>
            <person name="Haridas S."/>
            <person name="Hughes K."/>
            <person name="Justo A."/>
            <person name="Karasinski D."/>
            <person name="Kautmanova I."/>
            <person name="Kiss B."/>
            <person name="Kocsube S."/>
            <person name="Kotiranta H."/>
            <person name="LaButti K.M."/>
            <person name="Lechner B.E."/>
            <person name="Liimatainen K."/>
            <person name="Lipzen A."/>
            <person name="Lukacs Z."/>
            <person name="Mihaltcheva S."/>
            <person name="Morgado L.N."/>
            <person name="Niskanen T."/>
            <person name="Noordeloos M.E."/>
            <person name="Ohm R.A."/>
            <person name="Ortiz-Santana B."/>
            <person name="Ovrebo C."/>
            <person name="Racz N."/>
            <person name="Riley R."/>
            <person name="Savchenko A."/>
            <person name="Shiryaev A."/>
            <person name="Soop K."/>
            <person name="Spirin V."/>
            <person name="Szebenyi C."/>
            <person name="Tomsovsky M."/>
            <person name="Tulloss R.E."/>
            <person name="Uehling J."/>
            <person name="Grigoriev I.V."/>
            <person name="Vagvolgyi C."/>
            <person name="Papp T."/>
            <person name="Martin F.M."/>
            <person name="Miettinen O."/>
            <person name="Hibbett D.S."/>
            <person name="Nagy L.G."/>
        </authorList>
    </citation>
    <scope>NUCLEOTIDE SEQUENCE [LARGE SCALE GENOMIC DNA]</scope>
    <source>
        <strain evidence="1 2">CBS 309.79</strain>
    </source>
</reference>
<proteinExistence type="predicted"/>
<sequence>MYCDPPEVLVGVLVPEYKLLIRNERASISCLPSEILSIIFVKVVEPSGNYHPTSWRTHSQLTSVCKLWREAALHSPAFWSRIPFNACQHLPEMVARSGTHSVSFRHVHGSNTDPLLAQLSALLHGGRLEEFHLVFSKNPTIGAIMMDFLSSEATVLRSLVLNSSGRATIPFHMLVAKPSLVQGCIIACIKVACKVNAVTPQSTGRQRSSSGAVQYLRDPFIISVDINSSYFWQKITVHYRIHLPYLENVNVEDSLSASMYLLLWISYPKKLPRIDMSPFDPDLTNLRAETYQDLIARLMDAFRISTRNPDHAEFRRLGLSVSQIENDCGLVTYITLTNDTKSHGIRLTLPPYPAILDIVHWNEFLQRHPTVTHLTCQSSEMTTLSLALGAIPDPTSASARGPVFPLRNLEVLSIEFARTYNADEIARLGAVLALRAYHGYVLRKLTIRECRGFDEGNVAGLAKAATEAVVVEWDEVEETEFDWEEEETEEDENL</sequence>
<dbReference type="EMBL" id="ML178817">
    <property type="protein sequence ID" value="TFL05229.1"/>
    <property type="molecule type" value="Genomic_DNA"/>
</dbReference>
<dbReference type="AlphaFoldDB" id="A0A5C3QXU4"/>
<organism evidence="1 2">
    <name type="scientific">Pterulicium gracile</name>
    <dbReference type="NCBI Taxonomy" id="1884261"/>
    <lineage>
        <taxon>Eukaryota</taxon>
        <taxon>Fungi</taxon>
        <taxon>Dikarya</taxon>
        <taxon>Basidiomycota</taxon>
        <taxon>Agaricomycotina</taxon>
        <taxon>Agaricomycetes</taxon>
        <taxon>Agaricomycetidae</taxon>
        <taxon>Agaricales</taxon>
        <taxon>Pleurotineae</taxon>
        <taxon>Pterulaceae</taxon>
        <taxon>Pterulicium</taxon>
    </lineage>
</organism>
<accession>A0A5C3QXU4</accession>
<dbReference type="SUPFAM" id="SSF81383">
    <property type="entry name" value="F-box domain"/>
    <property type="match status" value="1"/>
</dbReference>
<dbReference type="InterPro" id="IPR036047">
    <property type="entry name" value="F-box-like_dom_sf"/>
</dbReference>
<protein>
    <submittedName>
        <fullName evidence="1">Uncharacterized protein</fullName>
    </submittedName>
</protein>
<dbReference type="OrthoDB" id="3155440at2759"/>
<dbReference type="Proteomes" id="UP000305067">
    <property type="component" value="Unassembled WGS sequence"/>
</dbReference>
<gene>
    <name evidence="1" type="ORF">BDV98DRAFT_653836</name>
</gene>
<evidence type="ECO:0000313" key="2">
    <source>
        <dbReference type="Proteomes" id="UP000305067"/>
    </source>
</evidence>
<evidence type="ECO:0000313" key="1">
    <source>
        <dbReference type="EMBL" id="TFL05229.1"/>
    </source>
</evidence>
<dbReference type="Gene3D" id="1.20.1280.50">
    <property type="match status" value="1"/>
</dbReference>
<name>A0A5C3QXU4_9AGAR</name>